<protein>
    <submittedName>
        <fullName evidence="8">Beta-methylmalyl-CoA/L-malyl-CoA lyase</fullName>
    </submittedName>
</protein>
<feature type="binding site" evidence="6">
    <location>
        <position position="170"/>
    </location>
    <ligand>
        <name>Mg(2+)</name>
        <dbReference type="ChEBI" id="CHEBI:18420"/>
    </ligand>
</feature>
<evidence type="ECO:0000256" key="5">
    <source>
        <dbReference type="PIRSR" id="PIRSR015582-1"/>
    </source>
</evidence>
<organism evidence="8 9">
    <name type="scientific">Loktanella atrilutea</name>
    <dbReference type="NCBI Taxonomy" id="366533"/>
    <lineage>
        <taxon>Bacteria</taxon>
        <taxon>Pseudomonadati</taxon>
        <taxon>Pseudomonadota</taxon>
        <taxon>Alphaproteobacteria</taxon>
        <taxon>Rhodobacterales</taxon>
        <taxon>Roseobacteraceae</taxon>
        <taxon>Loktanella</taxon>
    </lineage>
</organism>
<dbReference type="PANTHER" id="PTHR32308">
    <property type="entry name" value="LYASE BETA SUBUNIT, PUTATIVE (AFU_ORTHOLOGUE AFUA_4G13030)-RELATED"/>
    <property type="match status" value="1"/>
</dbReference>
<dbReference type="Gene3D" id="3.20.20.60">
    <property type="entry name" value="Phosphoenolpyruvate-binding domains"/>
    <property type="match status" value="1"/>
</dbReference>
<dbReference type="AlphaFoldDB" id="A0A1M5E0L2"/>
<reference evidence="9" key="1">
    <citation type="submission" date="2016-11" db="EMBL/GenBank/DDBJ databases">
        <authorList>
            <person name="Varghese N."/>
            <person name="Submissions S."/>
        </authorList>
    </citation>
    <scope>NUCLEOTIDE SEQUENCE [LARGE SCALE GENOMIC DNA]</scope>
    <source>
        <strain evidence="9">DSM 29326</strain>
    </source>
</reference>
<evidence type="ECO:0000256" key="2">
    <source>
        <dbReference type="ARBA" id="ARBA00005568"/>
    </source>
</evidence>
<proteinExistence type="inferred from homology"/>
<feature type="binding site" evidence="6">
    <location>
        <position position="143"/>
    </location>
    <ligand>
        <name>Mg(2+)</name>
        <dbReference type="ChEBI" id="CHEBI:18420"/>
    </ligand>
</feature>
<comment type="cofactor">
    <cofactor evidence="1">
        <name>Mg(2+)</name>
        <dbReference type="ChEBI" id="CHEBI:18420"/>
    </cofactor>
</comment>
<comment type="similarity">
    <text evidence="2">Belongs to the HpcH/HpaI aldolase family.</text>
</comment>
<evidence type="ECO:0000313" key="8">
    <source>
        <dbReference type="EMBL" id="SHF72612.1"/>
    </source>
</evidence>
<feature type="binding site" evidence="5">
    <location>
        <position position="78"/>
    </location>
    <ligand>
        <name>substrate</name>
    </ligand>
</feature>
<dbReference type="EMBL" id="FQUE01000011">
    <property type="protein sequence ID" value="SHF72612.1"/>
    <property type="molecule type" value="Genomic_DNA"/>
</dbReference>
<dbReference type="GO" id="GO:0006107">
    <property type="term" value="P:oxaloacetate metabolic process"/>
    <property type="evidence" value="ECO:0007669"/>
    <property type="project" value="TreeGrafter"/>
</dbReference>
<dbReference type="PIRSF" id="PIRSF015582">
    <property type="entry name" value="Cit_lyase_B"/>
    <property type="match status" value="1"/>
</dbReference>
<dbReference type="PANTHER" id="PTHR32308:SF10">
    <property type="entry name" value="CITRATE LYASE SUBUNIT BETA"/>
    <property type="match status" value="1"/>
</dbReference>
<sequence length="314" mass="34010">MSHTVHGMRATRLQRSTLAVPASNPSMVEKAAESEADVVFLDLEDAVAPNDKEQARKNAIQLLNDIDWKGRNKVTSLRINGLDTHYMYRDVVDVVEQAGDRLDVILIPKVGLPADVYMVEAMLNQIEMAKGLKRKIGIEALIETPLGMANVEAIAAAPSRLEAMHFGVADYAAFHKARTVNIGGLNPNYPGDQWHAALSRMTTACRAYGIRPIDGPFGDFSDPDGFRDACKRGAALGIEGKWAIHPSQIALANEEYSPTEAEVDRARQILVALEEAAAQGRGAASLNGKMVDAASEKMARNILAVQEVLKARAA</sequence>
<keyword evidence="9" id="KW-1185">Reference proteome</keyword>
<evidence type="ECO:0000256" key="1">
    <source>
        <dbReference type="ARBA" id="ARBA00001946"/>
    </source>
</evidence>
<name>A0A1M5E0L2_LOKAT</name>
<dbReference type="SUPFAM" id="SSF51621">
    <property type="entry name" value="Phosphoenolpyruvate/pyruvate domain"/>
    <property type="match status" value="1"/>
</dbReference>
<feature type="domain" description="HpcH/HpaI aldolase/citrate lyase" evidence="7">
    <location>
        <begin position="15"/>
        <end position="246"/>
    </location>
</feature>
<feature type="binding site" evidence="5">
    <location>
        <position position="143"/>
    </location>
    <ligand>
        <name>substrate</name>
    </ligand>
</feature>
<dbReference type="STRING" id="366533.SAMN05444339_11117"/>
<evidence type="ECO:0000256" key="3">
    <source>
        <dbReference type="ARBA" id="ARBA00022723"/>
    </source>
</evidence>
<evidence type="ECO:0000259" key="7">
    <source>
        <dbReference type="Pfam" id="PF03328"/>
    </source>
</evidence>
<keyword evidence="4 6" id="KW-0460">Magnesium</keyword>
<dbReference type="GO" id="GO:0016829">
    <property type="term" value="F:lyase activity"/>
    <property type="evidence" value="ECO:0007669"/>
    <property type="project" value="UniProtKB-KW"/>
</dbReference>
<evidence type="ECO:0000313" key="9">
    <source>
        <dbReference type="Proteomes" id="UP000183987"/>
    </source>
</evidence>
<accession>A0A1M5E0L2</accession>
<evidence type="ECO:0000256" key="6">
    <source>
        <dbReference type="PIRSR" id="PIRSR015582-2"/>
    </source>
</evidence>
<dbReference type="GO" id="GO:0000287">
    <property type="term" value="F:magnesium ion binding"/>
    <property type="evidence" value="ECO:0007669"/>
    <property type="project" value="TreeGrafter"/>
</dbReference>
<dbReference type="InterPro" id="IPR015813">
    <property type="entry name" value="Pyrv/PenolPyrv_kinase-like_dom"/>
</dbReference>
<dbReference type="Pfam" id="PF03328">
    <property type="entry name" value="HpcH_HpaI"/>
    <property type="match status" value="1"/>
</dbReference>
<dbReference type="InterPro" id="IPR005000">
    <property type="entry name" value="Aldolase/citrate-lyase_domain"/>
</dbReference>
<dbReference type="InterPro" id="IPR040442">
    <property type="entry name" value="Pyrv_kinase-like_dom_sf"/>
</dbReference>
<gene>
    <name evidence="8" type="ORF">SAMN05444339_11117</name>
</gene>
<dbReference type="InterPro" id="IPR011206">
    <property type="entry name" value="Citrate_lyase_beta/mcl1/mcl2"/>
</dbReference>
<evidence type="ECO:0000256" key="4">
    <source>
        <dbReference type="ARBA" id="ARBA00022842"/>
    </source>
</evidence>
<keyword evidence="3 6" id="KW-0479">Metal-binding</keyword>
<dbReference type="Proteomes" id="UP000183987">
    <property type="component" value="Unassembled WGS sequence"/>
</dbReference>
<dbReference type="OrthoDB" id="9800547at2"/>
<dbReference type="RefSeq" id="WP_072858489.1">
    <property type="nucleotide sequence ID" value="NZ_FQUE01000011.1"/>
</dbReference>
<keyword evidence="8" id="KW-0456">Lyase</keyword>